<dbReference type="Proteomes" id="UP000034491">
    <property type="component" value="Unassembled WGS sequence"/>
</dbReference>
<dbReference type="InterPro" id="IPR037185">
    <property type="entry name" value="EmrE-like"/>
</dbReference>
<reference evidence="8 9" key="1">
    <citation type="submission" date="2015-03" db="EMBL/GenBank/DDBJ databases">
        <title>Genome sequence of Kiloniella sp. P1-1, isolated from the gut microflora of Pacific white shrimp, Penaeus vannamei.</title>
        <authorList>
            <person name="Shao Z."/>
            <person name="Wang L."/>
            <person name="Li X."/>
        </authorList>
    </citation>
    <scope>NUCLEOTIDE SEQUENCE [LARGE SCALE GENOMIC DNA]</scope>
    <source>
        <strain evidence="8 9">P1-1</strain>
    </source>
</reference>
<keyword evidence="5 6" id="KW-0472">Membrane</keyword>
<evidence type="ECO:0000256" key="2">
    <source>
        <dbReference type="ARBA" id="ARBA00007362"/>
    </source>
</evidence>
<feature type="transmembrane region" description="Helical" evidence="6">
    <location>
        <begin position="247"/>
        <end position="268"/>
    </location>
</feature>
<feature type="transmembrane region" description="Helical" evidence="6">
    <location>
        <begin position="188"/>
        <end position="206"/>
    </location>
</feature>
<evidence type="ECO:0000256" key="4">
    <source>
        <dbReference type="ARBA" id="ARBA00022989"/>
    </source>
</evidence>
<keyword evidence="3 6" id="KW-0812">Transmembrane</keyword>
<evidence type="ECO:0000256" key="5">
    <source>
        <dbReference type="ARBA" id="ARBA00023136"/>
    </source>
</evidence>
<dbReference type="EMBL" id="LANI01000021">
    <property type="protein sequence ID" value="KKJ76222.1"/>
    <property type="molecule type" value="Genomic_DNA"/>
</dbReference>
<dbReference type="PANTHER" id="PTHR32322">
    <property type="entry name" value="INNER MEMBRANE TRANSPORTER"/>
    <property type="match status" value="1"/>
</dbReference>
<dbReference type="SUPFAM" id="SSF103481">
    <property type="entry name" value="Multidrug resistance efflux transporter EmrE"/>
    <property type="match status" value="2"/>
</dbReference>
<feature type="transmembrane region" description="Helical" evidence="6">
    <location>
        <begin position="218"/>
        <end position="240"/>
    </location>
</feature>
<protein>
    <recommendedName>
        <fullName evidence="7">EamA domain-containing protein</fullName>
    </recommendedName>
</protein>
<evidence type="ECO:0000313" key="8">
    <source>
        <dbReference type="EMBL" id="KKJ76222.1"/>
    </source>
</evidence>
<evidence type="ECO:0000256" key="6">
    <source>
        <dbReference type="SAM" id="Phobius"/>
    </source>
</evidence>
<dbReference type="PANTHER" id="PTHR32322:SF2">
    <property type="entry name" value="EAMA DOMAIN-CONTAINING PROTEIN"/>
    <property type="match status" value="1"/>
</dbReference>
<keyword evidence="4 6" id="KW-1133">Transmembrane helix</keyword>
<organism evidence="8 9">
    <name type="scientific">Kiloniella litopenaei</name>
    <dbReference type="NCBI Taxonomy" id="1549748"/>
    <lineage>
        <taxon>Bacteria</taxon>
        <taxon>Pseudomonadati</taxon>
        <taxon>Pseudomonadota</taxon>
        <taxon>Alphaproteobacteria</taxon>
        <taxon>Rhodospirillales</taxon>
        <taxon>Kiloniellaceae</taxon>
        <taxon>Kiloniella</taxon>
    </lineage>
</organism>
<evidence type="ECO:0000259" key="7">
    <source>
        <dbReference type="Pfam" id="PF00892"/>
    </source>
</evidence>
<feature type="transmembrane region" description="Helical" evidence="6">
    <location>
        <begin position="126"/>
        <end position="149"/>
    </location>
</feature>
<dbReference type="Pfam" id="PF00892">
    <property type="entry name" value="EamA"/>
    <property type="match status" value="1"/>
</dbReference>
<sequence>MKGENVLKSPTSLLLITGTLIGFNFPLGKIAGEANVSPMIWALLVSVGVCSLLFPSLLFRRQLQRPKGKTLRYAVLSALISFVIPNLLLFSVIPHAGAGYTGLMFALSPVFTLALATLFRLKTPNLLGIAGIAIGLIGAIVVSITRAGSAEAPELIWIIAAILIPLTLACGNIYRTIDWPENALPDSLAFWSHSFAIFVFIVLLLATTGTVRISELAVIPWIALTQAVVAGLTFPVFFRLQQKGGPVLLSQIGYVAAAVGLITATFILGERYSLFTWGGAGIIAIGIVITIISQRTKA</sequence>
<dbReference type="STRING" id="1549748.WH95_14325"/>
<name>A0A0M2R2Y1_9PROT</name>
<evidence type="ECO:0000313" key="9">
    <source>
        <dbReference type="Proteomes" id="UP000034491"/>
    </source>
</evidence>
<feature type="transmembrane region" description="Helical" evidence="6">
    <location>
        <begin position="12"/>
        <end position="32"/>
    </location>
</feature>
<gene>
    <name evidence="8" type="ORF">WH95_14325</name>
</gene>
<comment type="caution">
    <text evidence="8">The sequence shown here is derived from an EMBL/GenBank/DDBJ whole genome shotgun (WGS) entry which is preliminary data.</text>
</comment>
<feature type="domain" description="EamA" evidence="7">
    <location>
        <begin position="13"/>
        <end position="143"/>
    </location>
</feature>
<keyword evidence="9" id="KW-1185">Reference proteome</keyword>
<dbReference type="GO" id="GO:0016020">
    <property type="term" value="C:membrane"/>
    <property type="evidence" value="ECO:0007669"/>
    <property type="project" value="UniProtKB-SubCell"/>
</dbReference>
<feature type="transmembrane region" description="Helical" evidence="6">
    <location>
        <begin position="38"/>
        <end position="59"/>
    </location>
</feature>
<comment type="similarity">
    <text evidence="2">Belongs to the EamA transporter family.</text>
</comment>
<dbReference type="InterPro" id="IPR000620">
    <property type="entry name" value="EamA_dom"/>
</dbReference>
<proteinExistence type="inferred from homology"/>
<feature type="transmembrane region" description="Helical" evidence="6">
    <location>
        <begin position="274"/>
        <end position="292"/>
    </location>
</feature>
<feature type="transmembrane region" description="Helical" evidence="6">
    <location>
        <begin position="99"/>
        <end position="119"/>
    </location>
</feature>
<comment type="subcellular location">
    <subcellularLocation>
        <location evidence="1">Membrane</location>
        <topology evidence="1">Multi-pass membrane protein</topology>
    </subcellularLocation>
</comment>
<accession>A0A0M2R2Y1</accession>
<dbReference type="InterPro" id="IPR050638">
    <property type="entry name" value="AA-Vitamin_Transporters"/>
</dbReference>
<dbReference type="AlphaFoldDB" id="A0A0M2R2Y1"/>
<feature type="transmembrane region" description="Helical" evidence="6">
    <location>
        <begin position="71"/>
        <end position="93"/>
    </location>
</feature>
<feature type="transmembrane region" description="Helical" evidence="6">
    <location>
        <begin position="155"/>
        <end position="176"/>
    </location>
</feature>
<evidence type="ECO:0000256" key="3">
    <source>
        <dbReference type="ARBA" id="ARBA00022692"/>
    </source>
</evidence>
<dbReference type="PATRIC" id="fig|1549748.8.peg.1608"/>
<evidence type="ECO:0000256" key="1">
    <source>
        <dbReference type="ARBA" id="ARBA00004141"/>
    </source>
</evidence>